<dbReference type="PANTHER" id="PTHR35011">
    <property type="entry name" value="2,3-DIKETO-L-GULONATE TRAP TRANSPORTER SMALL PERMEASE PROTEIN YIAM"/>
    <property type="match status" value="1"/>
</dbReference>
<keyword evidence="12" id="KW-1185">Reference proteome</keyword>
<dbReference type="Pfam" id="PF04290">
    <property type="entry name" value="DctQ"/>
    <property type="match status" value="1"/>
</dbReference>
<evidence type="ECO:0000256" key="7">
    <source>
        <dbReference type="ARBA" id="ARBA00023136"/>
    </source>
</evidence>
<dbReference type="GO" id="GO:0022857">
    <property type="term" value="F:transmembrane transporter activity"/>
    <property type="evidence" value="ECO:0007669"/>
    <property type="project" value="UniProtKB-UniRule"/>
</dbReference>
<keyword evidence="2 9" id="KW-0813">Transport</keyword>
<comment type="function">
    <text evidence="9">Part of the tripartite ATP-independent periplasmic (TRAP) transport system.</text>
</comment>
<reference evidence="11 12" key="1">
    <citation type="submission" date="2019-11" db="EMBL/GenBank/DDBJ databases">
        <title>Pseudooceanicola pacifica sp. nov., isolated from deep-sea sediment of the Pacific Ocean.</title>
        <authorList>
            <person name="Lyu L."/>
        </authorList>
    </citation>
    <scope>NUCLEOTIDE SEQUENCE [LARGE SCALE GENOMIC DNA]</scope>
    <source>
        <strain evidence="11 12">216_PA32_1</strain>
    </source>
</reference>
<evidence type="ECO:0000256" key="4">
    <source>
        <dbReference type="ARBA" id="ARBA00022519"/>
    </source>
</evidence>
<evidence type="ECO:0000313" key="12">
    <source>
        <dbReference type="Proteomes" id="UP000443843"/>
    </source>
</evidence>
<dbReference type="RefSeq" id="WP_160380924.1">
    <property type="nucleotide sequence ID" value="NZ_WNXQ01000001.1"/>
</dbReference>
<dbReference type="GO" id="GO:0005886">
    <property type="term" value="C:plasma membrane"/>
    <property type="evidence" value="ECO:0007669"/>
    <property type="project" value="UniProtKB-SubCell"/>
</dbReference>
<keyword evidence="5 9" id="KW-0812">Transmembrane</keyword>
<comment type="similarity">
    <text evidence="8 9">Belongs to the TRAP transporter small permease family.</text>
</comment>
<dbReference type="Proteomes" id="UP000443843">
    <property type="component" value="Unassembled WGS sequence"/>
</dbReference>
<evidence type="ECO:0000256" key="5">
    <source>
        <dbReference type="ARBA" id="ARBA00022692"/>
    </source>
</evidence>
<gene>
    <name evidence="11" type="ORF">GLS40_02000</name>
</gene>
<evidence type="ECO:0000256" key="1">
    <source>
        <dbReference type="ARBA" id="ARBA00004429"/>
    </source>
</evidence>
<name>A0A844WAN6_9RHOB</name>
<feature type="transmembrane region" description="Helical" evidence="9">
    <location>
        <begin position="12"/>
        <end position="34"/>
    </location>
</feature>
<evidence type="ECO:0000256" key="2">
    <source>
        <dbReference type="ARBA" id="ARBA00022448"/>
    </source>
</evidence>
<dbReference type="InterPro" id="IPR055348">
    <property type="entry name" value="DctQ"/>
</dbReference>
<evidence type="ECO:0000256" key="8">
    <source>
        <dbReference type="ARBA" id="ARBA00038436"/>
    </source>
</evidence>
<evidence type="ECO:0000256" key="9">
    <source>
        <dbReference type="RuleBase" id="RU369079"/>
    </source>
</evidence>
<dbReference type="AlphaFoldDB" id="A0A844WAN6"/>
<evidence type="ECO:0000313" key="11">
    <source>
        <dbReference type="EMBL" id="MWB76792.1"/>
    </source>
</evidence>
<comment type="caution">
    <text evidence="11">The sequence shown here is derived from an EMBL/GenBank/DDBJ whole genome shotgun (WGS) entry which is preliminary data.</text>
</comment>
<keyword evidence="3" id="KW-1003">Cell membrane</keyword>
<comment type="subunit">
    <text evidence="9">The complex comprises the extracytoplasmic solute receptor protein and the two transmembrane proteins.</text>
</comment>
<feature type="transmembrane region" description="Helical" evidence="9">
    <location>
        <begin position="92"/>
        <end position="113"/>
    </location>
</feature>
<evidence type="ECO:0000256" key="6">
    <source>
        <dbReference type="ARBA" id="ARBA00022989"/>
    </source>
</evidence>
<dbReference type="PANTHER" id="PTHR35011:SF10">
    <property type="entry name" value="TRAP TRANSPORTER SMALL PERMEASE PROTEIN"/>
    <property type="match status" value="1"/>
</dbReference>
<dbReference type="InterPro" id="IPR007387">
    <property type="entry name" value="TRAP_DctQ"/>
</dbReference>
<keyword evidence="6 9" id="KW-1133">Transmembrane helix</keyword>
<feature type="domain" description="Tripartite ATP-independent periplasmic transporters DctQ component" evidence="10">
    <location>
        <begin position="50"/>
        <end position="162"/>
    </location>
</feature>
<sequence>MRRLLDGLYRLSGGIAAALILGICLLISAQIVLNITARVMGPGWSWTIPSYADFSGYMLANASFLALAHTLREGGHIRVSLVTSRLPARVALVAEVFCLALAIGLAGFAGYFLVGLMGESLKYGDTSTGIVAIPLWIPQSGVTLGAGILVLALLDTLVGTLRTGAPVLPEGGEA</sequence>
<organism evidence="11 12">
    <name type="scientific">Pseudooceanicola pacificus</name>
    <dbReference type="NCBI Taxonomy" id="2676438"/>
    <lineage>
        <taxon>Bacteria</taxon>
        <taxon>Pseudomonadati</taxon>
        <taxon>Pseudomonadota</taxon>
        <taxon>Alphaproteobacteria</taxon>
        <taxon>Rhodobacterales</taxon>
        <taxon>Paracoccaceae</taxon>
        <taxon>Pseudooceanicola</taxon>
    </lineage>
</organism>
<keyword evidence="7 9" id="KW-0472">Membrane</keyword>
<evidence type="ECO:0000259" key="10">
    <source>
        <dbReference type="Pfam" id="PF04290"/>
    </source>
</evidence>
<dbReference type="GO" id="GO:0015740">
    <property type="term" value="P:C4-dicarboxylate transport"/>
    <property type="evidence" value="ECO:0007669"/>
    <property type="project" value="TreeGrafter"/>
</dbReference>
<feature type="transmembrane region" description="Helical" evidence="9">
    <location>
        <begin position="54"/>
        <end position="71"/>
    </location>
</feature>
<keyword evidence="4 9" id="KW-0997">Cell inner membrane</keyword>
<evidence type="ECO:0000256" key="3">
    <source>
        <dbReference type="ARBA" id="ARBA00022475"/>
    </source>
</evidence>
<dbReference type="EMBL" id="WNXQ01000001">
    <property type="protein sequence ID" value="MWB76792.1"/>
    <property type="molecule type" value="Genomic_DNA"/>
</dbReference>
<comment type="subcellular location">
    <subcellularLocation>
        <location evidence="1 9">Cell inner membrane</location>
        <topology evidence="1 9">Multi-pass membrane protein</topology>
    </subcellularLocation>
</comment>
<proteinExistence type="inferred from homology"/>
<feature type="transmembrane region" description="Helical" evidence="9">
    <location>
        <begin position="133"/>
        <end position="154"/>
    </location>
</feature>
<protein>
    <recommendedName>
        <fullName evidence="9">TRAP transporter small permease protein</fullName>
    </recommendedName>
</protein>
<accession>A0A844WAN6</accession>